<accession>A0A7C4PUT9</accession>
<keyword evidence="2" id="KW-0808">Transferase</keyword>
<dbReference type="Pfam" id="PF18765">
    <property type="entry name" value="Polbeta"/>
    <property type="match status" value="1"/>
</dbReference>
<reference evidence="2" key="1">
    <citation type="journal article" date="2020" name="mSystems">
        <title>Genome- and Community-Level Interaction Insights into Carbon Utilization and Element Cycling Functions of Hydrothermarchaeota in Hydrothermal Sediment.</title>
        <authorList>
            <person name="Zhou Z."/>
            <person name="Liu Y."/>
            <person name="Xu W."/>
            <person name="Pan J."/>
            <person name="Luo Z.H."/>
            <person name="Li M."/>
        </authorList>
    </citation>
    <scope>NUCLEOTIDE SEQUENCE [LARGE SCALE GENOMIC DNA]</scope>
    <source>
        <strain evidence="2">SpSt-573</strain>
    </source>
</reference>
<dbReference type="InterPro" id="IPR052548">
    <property type="entry name" value="Type_VII_TA_antitoxin"/>
</dbReference>
<evidence type="ECO:0000259" key="1">
    <source>
        <dbReference type="Pfam" id="PF18765"/>
    </source>
</evidence>
<dbReference type="Gene3D" id="3.30.460.10">
    <property type="entry name" value="Beta Polymerase, domain 2"/>
    <property type="match status" value="1"/>
</dbReference>
<proteinExistence type="predicted"/>
<organism evidence="2">
    <name type="scientific">Anaerolinea thermolimosa</name>
    <dbReference type="NCBI Taxonomy" id="229919"/>
    <lineage>
        <taxon>Bacteria</taxon>
        <taxon>Bacillati</taxon>
        <taxon>Chloroflexota</taxon>
        <taxon>Anaerolineae</taxon>
        <taxon>Anaerolineales</taxon>
        <taxon>Anaerolineaceae</taxon>
        <taxon>Anaerolinea</taxon>
    </lineage>
</organism>
<feature type="domain" description="Polymerase beta nucleotidyltransferase" evidence="1">
    <location>
        <begin position="14"/>
        <end position="105"/>
    </location>
</feature>
<dbReference type="InterPro" id="IPR043519">
    <property type="entry name" value="NT_sf"/>
</dbReference>
<evidence type="ECO:0000313" key="2">
    <source>
        <dbReference type="EMBL" id="HGS23250.1"/>
    </source>
</evidence>
<dbReference type="InterPro" id="IPR041633">
    <property type="entry name" value="Polbeta"/>
</dbReference>
<protein>
    <submittedName>
        <fullName evidence="2">Nucleotidyltransferase domain-containing protein</fullName>
    </submittedName>
</protein>
<dbReference type="GO" id="GO:0016740">
    <property type="term" value="F:transferase activity"/>
    <property type="evidence" value="ECO:0007669"/>
    <property type="project" value="UniProtKB-KW"/>
</dbReference>
<dbReference type="PANTHER" id="PTHR33933:SF1">
    <property type="entry name" value="PROTEIN ADENYLYLTRANSFERASE MNTA-RELATED"/>
    <property type="match status" value="1"/>
</dbReference>
<dbReference type="EMBL" id="DSYK01000778">
    <property type="protein sequence ID" value="HGS23250.1"/>
    <property type="molecule type" value="Genomic_DNA"/>
</dbReference>
<sequence>MGERFGLKEATIHKICEVFARYPQVHRAILYGSRAKGNYREGSDIDLVLIGNDDLNDRLLARIDMEIDDLLLPYMVDLSILSHITDPDVIDHIRRVGVVFYSRDDDRQ</sequence>
<dbReference type="PANTHER" id="PTHR33933">
    <property type="entry name" value="NUCLEOTIDYLTRANSFERASE"/>
    <property type="match status" value="1"/>
</dbReference>
<gene>
    <name evidence="2" type="ORF">ENT37_15470</name>
</gene>
<dbReference type="CDD" id="cd05403">
    <property type="entry name" value="NT_KNTase_like"/>
    <property type="match status" value="1"/>
</dbReference>
<comment type="caution">
    <text evidence="2">The sequence shown here is derived from an EMBL/GenBank/DDBJ whole genome shotgun (WGS) entry which is preliminary data.</text>
</comment>
<dbReference type="AlphaFoldDB" id="A0A7C4PUT9"/>
<dbReference type="SUPFAM" id="SSF81301">
    <property type="entry name" value="Nucleotidyltransferase"/>
    <property type="match status" value="1"/>
</dbReference>
<name>A0A7C4PUT9_9CHLR</name>